<proteinExistence type="predicted"/>
<dbReference type="EMBL" id="MK558262">
    <property type="protein sequence ID" value="QDL56949.1"/>
    <property type="molecule type" value="Genomic_DNA"/>
</dbReference>
<dbReference type="Proteomes" id="UP000831804">
    <property type="component" value="Segment"/>
</dbReference>
<name>A0AAE6H2P2_9ABAC</name>
<keyword evidence="2" id="KW-1185">Reference proteome</keyword>
<evidence type="ECO:0000313" key="2">
    <source>
        <dbReference type="Proteomes" id="UP000831804"/>
    </source>
</evidence>
<protein>
    <submittedName>
        <fullName evidence="1">Uncharacterized protein</fullName>
    </submittedName>
</protein>
<organism evidence="1 2">
    <name type="scientific">Dione juno nucleopolyhedrovirus</name>
    <dbReference type="NCBI Taxonomy" id="2594175"/>
    <lineage>
        <taxon>Viruses</taxon>
        <taxon>Viruses incertae sedis</taxon>
        <taxon>Naldaviricetes</taxon>
        <taxon>Lefavirales</taxon>
        <taxon>Baculoviridae</taxon>
        <taxon>Alphabaculovirus</taxon>
        <taxon>Alphabaculovirus dijunonis</taxon>
    </lineage>
</organism>
<sequence>MSDMLTSENCVTATLAFDNRVYWQQRRNTFIATTVHSYTDRCTRAHANKFIFKSVVTTAVVKYKSASQVGRRRHCTQ</sequence>
<reference evidence="1" key="1">
    <citation type="journal article" date="2019" name="Viruses">
        <title>A Nymphalid-Infecting Group I Alphabaculovirus Isolated from the Major Passion Fruit Caterpillar Pest Dione juno juno (Lepidoptera: Nymphalidae).</title>
        <authorList>
            <person name="Ribeiro B.M."/>
            <person name="Dos Santos E.R."/>
            <person name="Trentin L.B."/>
            <person name="da Silva L.A."/>
            <person name="de Melo F.L."/>
            <person name="Kitajima E.W."/>
            <person name="Ardisson-Araujo D.M.P."/>
        </authorList>
    </citation>
    <scope>NUCLEOTIDE SEQUENCE</scope>
    <source>
        <strain evidence="1">Araguari-MG</strain>
    </source>
</reference>
<accession>A0AAE6H2P2</accession>
<evidence type="ECO:0000313" key="1">
    <source>
        <dbReference type="EMBL" id="QDL56949.1"/>
    </source>
</evidence>
<gene>
    <name evidence="1" type="ORF">DijuNPV-ORF-43</name>
</gene>